<dbReference type="Proteomes" id="UP001185015">
    <property type="component" value="Unassembled WGS sequence"/>
</dbReference>
<sequence>MTEIEVLKNRGDEGGMTSPLPIRTTTTTAFVFSDRTTGVVNDTWFLIYNNKLMAY</sequence>
<reference evidence="1 2" key="1">
    <citation type="submission" date="2023-07" db="EMBL/GenBank/DDBJ databases">
        <title>Genomic Encyclopedia of Type Strains, Phase IV (KMG-IV): sequencing the most valuable type-strain genomes for metagenomic binning, comparative biology and taxonomic classification.</title>
        <authorList>
            <person name="Goeker M."/>
        </authorList>
    </citation>
    <scope>NUCLEOTIDE SEQUENCE [LARGE SCALE GENOMIC DNA]</scope>
    <source>
        <strain evidence="1 2">DSM 17273</strain>
    </source>
</reference>
<evidence type="ECO:0000313" key="1">
    <source>
        <dbReference type="EMBL" id="MDR6221714.1"/>
    </source>
</evidence>
<dbReference type="AlphaFoldDB" id="A0AA90TXA3"/>
<proteinExistence type="predicted"/>
<gene>
    <name evidence="1" type="ORF">J2750_000146</name>
</gene>
<organism evidence="1 2">
    <name type="scientific">Methanococcoides alaskense</name>
    <dbReference type="NCBI Taxonomy" id="325778"/>
    <lineage>
        <taxon>Archaea</taxon>
        <taxon>Methanobacteriati</taxon>
        <taxon>Methanobacteriota</taxon>
        <taxon>Stenosarchaea group</taxon>
        <taxon>Methanomicrobia</taxon>
        <taxon>Methanosarcinales</taxon>
        <taxon>Methanosarcinaceae</taxon>
        <taxon>Methanococcoides</taxon>
    </lineage>
</organism>
<comment type="caution">
    <text evidence="1">The sequence shown here is derived from an EMBL/GenBank/DDBJ whole genome shotgun (WGS) entry which is preliminary data.</text>
</comment>
<dbReference type="EMBL" id="JAVDQI010000001">
    <property type="protein sequence ID" value="MDR6221714.1"/>
    <property type="molecule type" value="Genomic_DNA"/>
</dbReference>
<name>A0AA90TXA3_9EURY</name>
<accession>A0AA90TXA3</accession>
<dbReference type="RefSeq" id="WP_270096458.1">
    <property type="nucleotide sequence ID" value="NZ_JAQFFK010000003.1"/>
</dbReference>
<evidence type="ECO:0000313" key="2">
    <source>
        <dbReference type="Proteomes" id="UP001185015"/>
    </source>
</evidence>
<protein>
    <submittedName>
        <fullName evidence="1">Uncharacterized protein</fullName>
    </submittedName>
</protein>
<keyword evidence="2" id="KW-1185">Reference proteome</keyword>